<reference evidence="13" key="1">
    <citation type="journal article" date="2019" name="Int. J. Syst. Evol. Microbiol.">
        <title>The Global Catalogue of Microorganisms (GCM) 10K type strain sequencing project: providing services to taxonomists for standard genome sequencing and annotation.</title>
        <authorList>
            <consortium name="The Broad Institute Genomics Platform"/>
            <consortium name="The Broad Institute Genome Sequencing Center for Infectious Disease"/>
            <person name="Wu L."/>
            <person name="Ma J."/>
        </authorList>
    </citation>
    <scope>NUCLEOTIDE SEQUENCE [LARGE SCALE GENOMIC DNA]</scope>
    <source>
        <strain evidence="13">CGMCC 4.7400</strain>
    </source>
</reference>
<accession>A0ABW2W278</accession>
<gene>
    <name evidence="12" type="ORF">ACFQZ6_04955</name>
</gene>
<dbReference type="InterPro" id="IPR014349">
    <property type="entry name" value="Rieske_Fe-S_prot"/>
</dbReference>
<keyword evidence="3" id="KW-0001">2Fe-2S</keyword>
<evidence type="ECO:0000256" key="4">
    <source>
        <dbReference type="ARBA" id="ARBA00022723"/>
    </source>
</evidence>
<evidence type="ECO:0000313" key="13">
    <source>
        <dbReference type="Proteomes" id="UP001597023"/>
    </source>
</evidence>
<dbReference type="EMBL" id="JBHTEB010000001">
    <property type="protein sequence ID" value="MFD0313595.1"/>
    <property type="molecule type" value="Genomic_DNA"/>
</dbReference>
<dbReference type="InterPro" id="IPR036922">
    <property type="entry name" value="Rieske_2Fe-2S_sf"/>
</dbReference>
<dbReference type="PANTHER" id="PTHR10134">
    <property type="entry name" value="CYTOCHROME B-C1 COMPLEX SUBUNIT RIESKE, MITOCHONDRIAL"/>
    <property type="match status" value="1"/>
</dbReference>
<evidence type="ECO:0000256" key="9">
    <source>
        <dbReference type="ARBA" id="ARBA00034078"/>
    </source>
</evidence>
<evidence type="ECO:0000256" key="5">
    <source>
        <dbReference type="ARBA" id="ARBA00023004"/>
    </source>
</evidence>
<dbReference type="PRINTS" id="PR00162">
    <property type="entry name" value="RIESKE"/>
</dbReference>
<organism evidence="12 13">
    <name type="scientific">Streptomyces flavalbus</name>
    <dbReference type="NCBI Taxonomy" id="2665155"/>
    <lineage>
        <taxon>Bacteria</taxon>
        <taxon>Bacillati</taxon>
        <taxon>Actinomycetota</taxon>
        <taxon>Actinomycetes</taxon>
        <taxon>Kitasatosporales</taxon>
        <taxon>Streptomycetaceae</taxon>
        <taxon>Streptomyces</taxon>
    </lineage>
</organism>
<evidence type="ECO:0000259" key="11">
    <source>
        <dbReference type="PROSITE" id="PS51296"/>
    </source>
</evidence>
<dbReference type="RefSeq" id="WP_381605133.1">
    <property type="nucleotide sequence ID" value="NZ_JBHTEB010000001.1"/>
</dbReference>
<evidence type="ECO:0000313" key="12">
    <source>
        <dbReference type="EMBL" id="MFD0313595.1"/>
    </source>
</evidence>
<name>A0ABW2W278_9ACTN</name>
<dbReference type="Proteomes" id="UP001597023">
    <property type="component" value="Unassembled WGS sequence"/>
</dbReference>
<evidence type="ECO:0000256" key="2">
    <source>
        <dbReference type="ARBA" id="ARBA00015816"/>
    </source>
</evidence>
<feature type="region of interest" description="Disordered" evidence="10">
    <location>
        <begin position="40"/>
        <end position="92"/>
    </location>
</feature>
<comment type="caution">
    <text evidence="12">The sequence shown here is derived from an EMBL/GenBank/DDBJ whole genome shotgun (WGS) entry which is preliminary data.</text>
</comment>
<evidence type="ECO:0000256" key="6">
    <source>
        <dbReference type="ARBA" id="ARBA00023014"/>
    </source>
</evidence>
<dbReference type="InterPro" id="IPR017941">
    <property type="entry name" value="Rieske_2Fe-2S"/>
</dbReference>
<comment type="cofactor">
    <cofactor evidence="9">
        <name>[2Fe-2S] cluster</name>
        <dbReference type="ChEBI" id="CHEBI:190135"/>
    </cofactor>
</comment>
<feature type="region of interest" description="Disordered" evidence="10">
    <location>
        <begin position="1"/>
        <end position="22"/>
    </location>
</feature>
<feature type="domain" description="Rieske" evidence="11">
    <location>
        <begin position="78"/>
        <end position="168"/>
    </location>
</feature>
<keyword evidence="7" id="KW-1015">Disulfide bond</keyword>
<comment type="function">
    <text evidence="1">Iron-sulfur subunit of the cytochrome bc1 complex, an essential component of the respiratory electron transport chain required for ATP synthesis. The bc1 complex catalyzes the oxidation of menaquinol and the reduction of cytochrome c in the respiratory chain. The bc1 complex operates through a Q-cycle mechanism that couples electron transfer to generation of the proton gradient that drives ATP synthesis.</text>
</comment>
<evidence type="ECO:0000256" key="8">
    <source>
        <dbReference type="ARBA" id="ARBA00029586"/>
    </source>
</evidence>
<feature type="compositionally biased region" description="Gly residues" evidence="10">
    <location>
        <begin position="57"/>
        <end position="78"/>
    </location>
</feature>
<keyword evidence="6" id="KW-0411">Iron-sulfur</keyword>
<evidence type="ECO:0000256" key="1">
    <source>
        <dbReference type="ARBA" id="ARBA00002494"/>
    </source>
</evidence>
<dbReference type="Gene3D" id="2.102.10.10">
    <property type="entry name" value="Rieske [2Fe-2S] iron-sulphur domain"/>
    <property type="match status" value="1"/>
</dbReference>
<protein>
    <recommendedName>
        <fullName evidence="2">Cytochrome bc1 complex Rieske iron-sulfur subunit</fullName>
    </recommendedName>
    <alternativeName>
        <fullName evidence="8">Cytochrome bc1 reductase complex subunit QcrA</fullName>
    </alternativeName>
</protein>
<evidence type="ECO:0000256" key="3">
    <source>
        <dbReference type="ARBA" id="ARBA00022714"/>
    </source>
</evidence>
<sequence>MTSAPFQPAQPSSRPARRPARRAVIAAAGAAGLTAALTACGSEDDAGSGTGTDVDAGGTGSTGTGAPEAGGEGAGGGTVIARTSDIPEGGGMVVGDVVVTQPTAGEYRAFSSKCTHQGCAVKDVKDGVIHCPCHGSQFSAADGSVRKGPATQPLAAAEIAVDGESITRA</sequence>
<keyword evidence="5" id="KW-0408">Iron</keyword>
<dbReference type="CDD" id="cd03467">
    <property type="entry name" value="Rieske"/>
    <property type="match status" value="1"/>
</dbReference>
<dbReference type="Pfam" id="PF00355">
    <property type="entry name" value="Rieske"/>
    <property type="match status" value="1"/>
</dbReference>
<keyword evidence="4" id="KW-0479">Metal-binding</keyword>
<dbReference type="InterPro" id="IPR005805">
    <property type="entry name" value="Rieske_Fe-S_prot_C"/>
</dbReference>
<evidence type="ECO:0000256" key="10">
    <source>
        <dbReference type="SAM" id="MobiDB-lite"/>
    </source>
</evidence>
<dbReference type="SUPFAM" id="SSF50022">
    <property type="entry name" value="ISP domain"/>
    <property type="match status" value="1"/>
</dbReference>
<proteinExistence type="predicted"/>
<keyword evidence="13" id="KW-1185">Reference proteome</keyword>
<evidence type="ECO:0000256" key="7">
    <source>
        <dbReference type="ARBA" id="ARBA00023157"/>
    </source>
</evidence>
<dbReference type="PROSITE" id="PS51296">
    <property type="entry name" value="RIESKE"/>
    <property type="match status" value="1"/>
</dbReference>